<dbReference type="InterPro" id="IPR036890">
    <property type="entry name" value="HATPase_C_sf"/>
</dbReference>
<gene>
    <name evidence="6" type="ORF">JE024_32470</name>
</gene>
<feature type="domain" description="GAF" evidence="3">
    <location>
        <begin position="181"/>
        <end position="353"/>
    </location>
</feature>
<evidence type="ECO:0000256" key="2">
    <source>
        <dbReference type="SAM" id="MobiDB-lite"/>
    </source>
</evidence>
<dbReference type="CDD" id="cd00130">
    <property type="entry name" value="PAS"/>
    <property type="match status" value="1"/>
</dbReference>
<evidence type="ECO:0000313" key="6">
    <source>
        <dbReference type="EMBL" id="MBM9623317.1"/>
    </source>
</evidence>
<feature type="domain" description="PAS" evidence="4">
    <location>
        <begin position="42"/>
        <end position="107"/>
    </location>
</feature>
<dbReference type="Proteomes" id="UP000664109">
    <property type="component" value="Unassembled WGS sequence"/>
</dbReference>
<dbReference type="InterPro" id="IPR003594">
    <property type="entry name" value="HATPase_dom"/>
</dbReference>
<dbReference type="Pfam" id="PF01590">
    <property type="entry name" value="GAF"/>
    <property type="match status" value="1"/>
</dbReference>
<comment type="caution">
    <text evidence="6">The sequence shown here is derived from an EMBL/GenBank/DDBJ whole genome shotgun (WGS) entry which is preliminary data.</text>
</comment>
<dbReference type="SUPFAM" id="SSF81606">
    <property type="entry name" value="PP2C-like"/>
    <property type="match status" value="1"/>
</dbReference>
<dbReference type="InterPro" id="IPR000014">
    <property type="entry name" value="PAS"/>
</dbReference>
<name>A0ABS2V0E2_9ACTN</name>
<dbReference type="InterPro" id="IPR001932">
    <property type="entry name" value="PPM-type_phosphatase-like_dom"/>
</dbReference>
<dbReference type="SMART" id="SM00065">
    <property type="entry name" value="GAF"/>
    <property type="match status" value="1"/>
</dbReference>
<dbReference type="PANTHER" id="PTHR43156">
    <property type="entry name" value="STAGE II SPORULATION PROTEIN E-RELATED"/>
    <property type="match status" value="1"/>
</dbReference>
<dbReference type="SUPFAM" id="SSF55785">
    <property type="entry name" value="PYP-like sensor domain (PAS domain)"/>
    <property type="match status" value="1"/>
</dbReference>
<dbReference type="InterPro" id="IPR029016">
    <property type="entry name" value="GAF-like_dom_sf"/>
</dbReference>
<dbReference type="InterPro" id="IPR036457">
    <property type="entry name" value="PPM-type-like_dom_sf"/>
</dbReference>
<reference evidence="6 7" key="1">
    <citation type="journal article" date="2016" name="Arch. Microbiol.">
        <title>Streptomyces zhihengii sp. nov., isolated from rhizospheric soil of Psammosilene tunicoides.</title>
        <authorList>
            <person name="Huang M.J."/>
            <person name="Fei J.J."/>
            <person name="Salam N."/>
            <person name="Kim C.J."/>
            <person name="Hozzein W.N."/>
            <person name="Xiao M."/>
            <person name="Huang H.Q."/>
            <person name="Li W.J."/>
        </authorList>
    </citation>
    <scope>NUCLEOTIDE SEQUENCE [LARGE SCALE GENOMIC DNA]</scope>
    <source>
        <strain evidence="6 7">YIM T102</strain>
    </source>
</reference>
<dbReference type="Gene3D" id="3.30.450.40">
    <property type="match status" value="1"/>
</dbReference>
<evidence type="ECO:0000256" key="1">
    <source>
        <dbReference type="ARBA" id="ARBA00022801"/>
    </source>
</evidence>
<dbReference type="SUPFAM" id="SSF55874">
    <property type="entry name" value="ATPase domain of HSP90 chaperone/DNA topoisomerase II/histidine kinase"/>
    <property type="match status" value="1"/>
</dbReference>
<dbReference type="Gene3D" id="3.60.40.10">
    <property type="entry name" value="PPM-type phosphatase domain"/>
    <property type="match status" value="1"/>
</dbReference>
<keyword evidence="1" id="KW-0378">Hydrolase</keyword>
<dbReference type="SMART" id="SM00331">
    <property type="entry name" value="PP2C_SIG"/>
    <property type="match status" value="1"/>
</dbReference>
<evidence type="ECO:0000313" key="7">
    <source>
        <dbReference type="Proteomes" id="UP000664109"/>
    </source>
</evidence>
<dbReference type="SUPFAM" id="SSF55781">
    <property type="entry name" value="GAF domain-like"/>
    <property type="match status" value="1"/>
</dbReference>
<dbReference type="PANTHER" id="PTHR43156:SF2">
    <property type="entry name" value="STAGE II SPORULATION PROTEIN E"/>
    <property type="match status" value="1"/>
</dbReference>
<dbReference type="InterPro" id="IPR003018">
    <property type="entry name" value="GAF"/>
</dbReference>
<dbReference type="Pfam" id="PF13581">
    <property type="entry name" value="HATPase_c_2"/>
    <property type="match status" value="1"/>
</dbReference>
<protein>
    <submittedName>
        <fullName evidence="6">SpoIIE family protein phosphatase</fullName>
    </submittedName>
</protein>
<dbReference type="InterPro" id="IPR013656">
    <property type="entry name" value="PAS_4"/>
</dbReference>
<feature type="compositionally biased region" description="Basic and acidic residues" evidence="2">
    <location>
        <begin position="15"/>
        <end position="32"/>
    </location>
</feature>
<accession>A0ABS2V0E2</accession>
<dbReference type="SMART" id="SM00091">
    <property type="entry name" value="PAS"/>
    <property type="match status" value="1"/>
</dbReference>
<keyword evidence="7" id="KW-1185">Reference proteome</keyword>
<dbReference type="Pfam" id="PF08448">
    <property type="entry name" value="PAS_4"/>
    <property type="match status" value="1"/>
</dbReference>
<sequence>MLEWRGAGTGSTDPRYGEGRVKVPMDEEMSGRPGREEAAAAELPRLILQQLPVPVSFFDRSARLVSANPAALAGVGRTLEELVGLRPGEVAPGVVIRGAEGLEAAMEDVMQAGESRTYETHLHLEGVQERVLTAVLSPITGPDGTVLGCSVVTLDTSEQHRARERLTVLDQASLRIGSRLDVITTADELAEMATETFADFVAVDLLAPVLAGDEPRAPAPGSAIVFHRAAQHSVLDGCPESVVRVGTSHTFDRESAVGRALMRGEAARYTVDEQSLRLWELTDPDRARSIREHGIHSTMVAPLAARGITLGMATFFRHRTPEPFDEDDLLLAGELASRAAVAVDNARRYTREHATALALQRSLLPRRTARQQAVEVASRYLPNTTGAGIGGDWFDVIALSGARVALVVGDVVGHGVQASATMGRLRTAVRTLADVDLAPDELLTQLDDLVIKLDREESVDPGGSSVAGATCLYAVYDPVSGHCSMARAGHPEPVLVRPDGTASHIALPSGPPLGVGGLPFEAAEFEVPPRSILALYTDGLIETPGRDIDAALAVLRETLARPSGSLEDTCDAVMAALLPDRPDDDIALLLARAGRLDEGRHASWDLEADPSVVARARKHVAAQLEQWGLEDSVFTTELVVSELVTNAIRYGGAPIRLRLIRDSALICEVSDGSSTAPHLRRARIFDEGGRGLLLVASLTECWGTRYGPHGKTIWAEQALPAT</sequence>
<dbReference type="EMBL" id="JAFEJA010000002">
    <property type="protein sequence ID" value="MBM9623317.1"/>
    <property type="molecule type" value="Genomic_DNA"/>
</dbReference>
<dbReference type="NCBIfam" id="TIGR00229">
    <property type="entry name" value="sensory_box"/>
    <property type="match status" value="1"/>
</dbReference>
<feature type="domain" description="PPM-type phosphatase" evidence="5">
    <location>
        <begin position="374"/>
        <end position="593"/>
    </location>
</feature>
<evidence type="ECO:0000259" key="5">
    <source>
        <dbReference type="SMART" id="SM00331"/>
    </source>
</evidence>
<dbReference type="Gene3D" id="3.30.450.20">
    <property type="entry name" value="PAS domain"/>
    <property type="match status" value="1"/>
</dbReference>
<dbReference type="Gene3D" id="3.30.565.10">
    <property type="entry name" value="Histidine kinase-like ATPase, C-terminal domain"/>
    <property type="match status" value="1"/>
</dbReference>
<organism evidence="6 7">
    <name type="scientific">Streptomyces zhihengii</name>
    <dbReference type="NCBI Taxonomy" id="1818004"/>
    <lineage>
        <taxon>Bacteria</taxon>
        <taxon>Bacillati</taxon>
        <taxon>Actinomycetota</taxon>
        <taxon>Actinomycetes</taxon>
        <taxon>Kitasatosporales</taxon>
        <taxon>Streptomycetaceae</taxon>
        <taxon>Streptomyces</taxon>
    </lineage>
</organism>
<dbReference type="InterPro" id="IPR052016">
    <property type="entry name" value="Bact_Sigma-Reg"/>
</dbReference>
<evidence type="ECO:0000259" key="4">
    <source>
        <dbReference type="SMART" id="SM00091"/>
    </source>
</evidence>
<proteinExistence type="predicted"/>
<dbReference type="CDD" id="cd16936">
    <property type="entry name" value="HATPase_RsbW-like"/>
    <property type="match status" value="1"/>
</dbReference>
<dbReference type="InterPro" id="IPR035965">
    <property type="entry name" value="PAS-like_dom_sf"/>
</dbReference>
<evidence type="ECO:0000259" key="3">
    <source>
        <dbReference type="SMART" id="SM00065"/>
    </source>
</evidence>
<dbReference type="Pfam" id="PF07228">
    <property type="entry name" value="SpoIIE"/>
    <property type="match status" value="1"/>
</dbReference>
<feature type="region of interest" description="Disordered" evidence="2">
    <location>
        <begin position="1"/>
        <end position="32"/>
    </location>
</feature>